<feature type="domain" description="Peptidase M10 metallopeptidase" evidence="5">
    <location>
        <begin position="196"/>
        <end position="267"/>
    </location>
</feature>
<evidence type="ECO:0000256" key="2">
    <source>
        <dbReference type="ARBA" id="ARBA00022723"/>
    </source>
</evidence>
<evidence type="ECO:0000313" key="6">
    <source>
        <dbReference type="EMBL" id="PIS13611.1"/>
    </source>
</evidence>
<evidence type="ECO:0000259" key="5">
    <source>
        <dbReference type="Pfam" id="PF00413"/>
    </source>
</evidence>
<keyword evidence="3" id="KW-0378">Hydrolase</keyword>
<accession>A0A2H0WLS2</accession>
<dbReference type="GO" id="GO:0008270">
    <property type="term" value="F:zinc ion binding"/>
    <property type="evidence" value="ECO:0007669"/>
    <property type="project" value="InterPro"/>
</dbReference>
<dbReference type="Pfam" id="PF00413">
    <property type="entry name" value="Peptidase_M10"/>
    <property type="match status" value="1"/>
</dbReference>
<comment type="caution">
    <text evidence="6">The sequence shown here is derived from an EMBL/GenBank/DDBJ whole genome shotgun (WGS) entry which is preliminary data.</text>
</comment>
<dbReference type="GO" id="GO:0006508">
    <property type="term" value="P:proteolysis"/>
    <property type="evidence" value="ECO:0007669"/>
    <property type="project" value="UniProtKB-KW"/>
</dbReference>
<reference evidence="7" key="1">
    <citation type="submission" date="2017-09" db="EMBL/GenBank/DDBJ databases">
        <title>Depth-based differentiation of microbial function through sediment-hosted aquifers and enrichment of novel symbionts in the deep terrestrial subsurface.</title>
        <authorList>
            <person name="Probst A.J."/>
            <person name="Ladd B."/>
            <person name="Jarett J.K."/>
            <person name="Geller-Mcgrath D.E."/>
            <person name="Sieber C.M.K."/>
            <person name="Emerson J.B."/>
            <person name="Anantharaman K."/>
            <person name="Thomas B.C."/>
            <person name="Malmstrom R."/>
            <person name="Stieglmeier M."/>
            <person name="Klingl A."/>
            <person name="Woyke T."/>
            <person name="Ryan C.M."/>
            <person name="Banfield J.F."/>
        </authorList>
    </citation>
    <scope>NUCLEOTIDE SEQUENCE [LARGE SCALE GENOMIC DNA]</scope>
</reference>
<name>A0A2H0WLS2_9BACT</name>
<gene>
    <name evidence="6" type="ORF">COT67_00860</name>
</gene>
<evidence type="ECO:0000313" key="7">
    <source>
        <dbReference type="Proteomes" id="UP000230353"/>
    </source>
</evidence>
<keyword evidence="2" id="KW-0479">Metal-binding</keyword>
<evidence type="ECO:0000256" key="3">
    <source>
        <dbReference type="ARBA" id="ARBA00022801"/>
    </source>
</evidence>
<dbReference type="SUPFAM" id="SSF55486">
    <property type="entry name" value="Metalloproteases ('zincins'), catalytic domain"/>
    <property type="match status" value="1"/>
</dbReference>
<dbReference type="InterPro" id="IPR024079">
    <property type="entry name" value="MetalloPept_cat_dom_sf"/>
</dbReference>
<protein>
    <recommendedName>
        <fullName evidence="5">Peptidase M10 metallopeptidase domain-containing protein</fullName>
    </recommendedName>
</protein>
<dbReference type="EMBL" id="PEZL01000011">
    <property type="protein sequence ID" value="PIS13611.1"/>
    <property type="molecule type" value="Genomic_DNA"/>
</dbReference>
<dbReference type="Proteomes" id="UP000230353">
    <property type="component" value="Unassembled WGS sequence"/>
</dbReference>
<evidence type="ECO:0000256" key="1">
    <source>
        <dbReference type="ARBA" id="ARBA00022670"/>
    </source>
</evidence>
<keyword evidence="4" id="KW-0862">Zinc</keyword>
<dbReference type="GO" id="GO:0004222">
    <property type="term" value="F:metalloendopeptidase activity"/>
    <property type="evidence" value="ECO:0007669"/>
    <property type="project" value="InterPro"/>
</dbReference>
<evidence type="ECO:0000256" key="4">
    <source>
        <dbReference type="ARBA" id="ARBA00022833"/>
    </source>
</evidence>
<dbReference type="GO" id="GO:0031012">
    <property type="term" value="C:extracellular matrix"/>
    <property type="evidence" value="ECO:0007669"/>
    <property type="project" value="InterPro"/>
</dbReference>
<sequence length="268" mass="29086">MKKLGLGILIGVVTVVLTAGVALALPSNRGIDRAGQVSQAIKDGNITAPPEFVMPYPPQLSENELTKIIFIRYAPGVAPICDNDGVCEARENWKSCPNDCPKGGEEPTPTACYAFLSGSKPKWNWVEDYYYSTSELGTASAWATLVWNEATSATIFGSGVSENNLWGVYDYKNSVSFGDYLDPNVIAVTAIWFRGKNIYEYDIMFDTNYFPGNVDLDTVVLHEFGHGAGLGDLYDVVCTGNVMYGYYEGVKTILGSGDATGLQTLYGI</sequence>
<organism evidence="6 7">
    <name type="scientific">Candidatus Tagabacteria bacterium CG09_land_8_20_14_0_10_41_14</name>
    <dbReference type="NCBI Taxonomy" id="1975021"/>
    <lineage>
        <taxon>Bacteria</taxon>
        <taxon>Candidatus Tagaibacteriota</taxon>
    </lineage>
</organism>
<dbReference type="Gene3D" id="3.40.390.10">
    <property type="entry name" value="Collagenase (Catalytic Domain)"/>
    <property type="match status" value="1"/>
</dbReference>
<proteinExistence type="predicted"/>
<dbReference type="AlphaFoldDB" id="A0A2H0WLS2"/>
<keyword evidence="1" id="KW-0645">Protease</keyword>
<dbReference type="InterPro" id="IPR001818">
    <property type="entry name" value="Pept_M10_metallopeptidase"/>
</dbReference>